<dbReference type="AlphaFoldDB" id="B4VLH5"/>
<evidence type="ECO:0000313" key="2">
    <source>
        <dbReference type="EMBL" id="EDX77357.1"/>
    </source>
</evidence>
<dbReference type="Gene3D" id="2.60.120.1060">
    <property type="entry name" value="NPCBM/NEW2 domain"/>
    <property type="match status" value="1"/>
</dbReference>
<gene>
    <name evidence="2" type="ORF">MC7420_494</name>
</gene>
<dbReference type="eggNOG" id="ENOG5033WYR">
    <property type="taxonomic scope" value="Bacteria"/>
</dbReference>
<dbReference type="Proteomes" id="UP000003835">
    <property type="component" value="Unassembled WGS sequence"/>
</dbReference>
<dbReference type="HOGENOM" id="CLU_113309_0_0_3"/>
<evidence type="ECO:0000256" key="1">
    <source>
        <dbReference type="SAM" id="SignalP"/>
    </source>
</evidence>
<keyword evidence="1" id="KW-0732">Signal</keyword>
<keyword evidence="3" id="KW-1185">Reference proteome</keyword>
<feature type="signal peptide" evidence="1">
    <location>
        <begin position="1"/>
        <end position="19"/>
    </location>
</feature>
<evidence type="ECO:0000313" key="3">
    <source>
        <dbReference type="Proteomes" id="UP000003835"/>
    </source>
</evidence>
<protein>
    <recommendedName>
        <fullName evidence="4">Glycosyl hydrolase family 98 putative carbohydrate-binding module domain-containing protein</fullName>
    </recommendedName>
</protein>
<name>B4VLH5_9CYAN</name>
<proteinExistence type="predicted"/>
<dbReference type="OrthoDB" id="462638at2"/>
<dbReference type="EMBL" id="DS989844">
    <property type="protein sequence ID" value="EDX77357.1"/>
    <property type="molecule type" value="Genomic_DNA"/>
</dbReference>
<sequence>MQMKSKLIQKIIASGLLFAALTAPSQQIVQAQERSTFLLRLNCVDTGIGNWRRRSENVVVNKAVYSSRFYMGSGDTRASLTCRLQPNEEDVNFQTLQLAFGMRDNDQGSPSVLVNVYIDGVEAESRTVVPGGEPAVVSLDVSNTQNVSLEARCNSSSRFQYCDRVYFWEASLGIAP</sequence>
<evidence type="ECO:0008006" key="4">
    <source>
        <dbReference type="Google" id="ProtNLM"/>
    </source>
</evidence>
<dbReference type="InterPro" id="IPR038637">
    <property type="entry name" value="NPCBM_sf"/>
</dbReference>
<accession>B4VLH5</accession>
<reference evidence="2 3" key="1">
    <citation type="submission" date="2008-07" db="EMBL/GenBank/DDBJ databases">
        <authorList>
            <person name="Tandeau de Marsac N."/>
            <person name="Ferriera S."/>
            <person name="Johnson J."/>
            <person name="Kravitz S."/>
            <person name="Beeson K."/>
            <person name="Sutton G."/>
            <person name="Rogers Y.-H."/>
            <person name="Friedman R."/>
            <person name="Frazier M."/>
            <person name="Venter J.C."/>
        </authorList>
    </citation>
    <scope>NUCLEOTIDE SEQUENCE [LARGE SCALE GENOMIC DNA]</scope>
    <source>
        <strain evidence="2 3">PCC 7420</strain>
    </source>
</reference>
<organism evidence="2 3">
    <name type="scientific">Coleofasciculus chthonoplastes PCC 7420</name>
    <dbReference type="NCBI Taxonomy" id="118168"/>
    <lineage>
        <taxon>Bacteria</taxon>
        <taxon>Bacillati</taxon>
        <taxon>Cyanobacteriota</taxon>
        <taxon>Cyanophyceae</taxon>
        <taxon>Coleofasciculales</taxon>
        <taxon>Coleofasciculaceae</taxon>
        <taxon>Coleofasciculus</taxon>
    </lineage>
</organism>
<feature type="chain" id="PRO_5002827582" description="Glycosyl hydrolase family 98 putative carbohydrate-binding module domain-containing protein" evidence="1">
    <location>
        <begin position="20"/>
        <end position="176"/>
    </location>
</feature>